<evidence type="ECO:0000256" key="13">
    <source>
        <dbReference type="SAM" id="MobiDB-lite"/>
    </source>
</evidence>
<feature type="transmembrane region" description="Helical" evidence="14">
    <location>
        <begin position="115"/>
        <end position="136"/>
    </location>
</feature>
<dbReference type="EC" id="2.4.1.16" evidence="2"/>
<dbReference type="GO" id="GO:0006031">
    <property type="term" value="P:chitin biosynthetic process"/>
    <property type="evidence" value="ECO:0007669"/>
    <property type="project" value="TreeGrafter"/>
</dbReference>
<evidence type="ECO:0000256" key="14">
    <source>
        <dbReference type="SAM" id="Phobius"/>
    </source>
</evidence>
<evidence type="ECO:0000256" key="6">
    <source>
        <dbReference type="ARBA" id="ARBA00022692"/>
    </source>
</evidence>
<dbReference type="GO" id="GO:0004100">
    <property type="term" value="F:chitin synthase activity"/>
    <property type="evidence" value="ECO:0007669"/>
    <property type="project" value="UniProtKB-EC"/>
</dbReference>
<feature type="region of interest" description="Disordered" evidence="13">
    <location>
        <begin position="1520"/>
        <end position="1543"/>
    </location>
</feature>
<feature type="transmembrane region" description="Helical" evidence="14">
    <location>
        <begin position="1439"/>
        <end position="1460"/>
    </location>
</feature>
<evidence type="ECO:0000313" key="17">
    <source>
        <dbReference type="RefSeq" id="XP_013398991.1"/>
    </source>
</evidence>
<evidence type="ECO:0000256" key="9">
    <source>
        <dbReference type="ARBA" id="ARBA00023136"/>
    </source>
</evidence>
<feature type="transmembrane region" description="Helical" evidence="14">
    <location>
        <begin position="1003"/>
        <end position="1027"/>
    </location>
</feature>
<protein>
    <recommendedName>
        <fullName evidence="2">chitin synthase</fullName>
        <ecNumber evidence="2">2.4.1.16</ecNumber>
    </recommendedName>
</protein>
<accession>A0A1S3IM62</accession>
<comment type="similarity">
    <text evidence="11">Belongs to the chitin synthase family. Class IV subfamily.</text>
</comment>
<dbReference type="FunFam" id="3.90.550.10:FF:000139">
    <property type="entry name" value="Chitin synthase 8"/>
    <property type="match status" value="1"/>
</dbReference>
<evidence type="ECO:0000256" key="7">
    <source>
        <dbReference type="ARBA" id="ARBA00022989"/>
    </source>
</evidence>
<dbReference type="Proteomes" id="UP000085678">
    <property type="component" value="Unplaced"/>
</dbReference>
<feature type="transmembrane region" description="Helical" evidence="14">
    <location>
        <begin position="1039"/>
        <end position="1057"/>
    </location>
</feature>
<keyword evidence="9 14" id="KW-0472">Membrane</keyword>
<dbReference type="PANTHER" id="PTHR22914">
    <property type="entry name" value="CHITIN SYNTHASE"/>
    <property type="match status" value="1"/>
</dbReference>
<dbReference type="InterPro" id="IPR055120">
    <property type="entry name" value="Chs-1/2_IV_N"/>
</dbReference>
<feature type="region of interest" description="Disordered" evidence="13">
    <location>
        <begin position="381"/>
        <end position="414"/>
    </location>
</feature>
<keyword evidence="16" id="KW-1185">Reference proteome</keyword>
<feature type="transmembrane region" description="Helical" evidence="14">
    <location>
        <begin position="474"/>
        <end position="494"/>
    </location>
</feature>
<feature type="transmembrane region" description="Helical" evidence="14">
    <location>
        <begin position="211"/>
        <end position="230"/>
    </location>
</feature>
<evidence type="ECO:0000259" key="15">
    <source>
        <dbReference type="Pfam" id="PF23000"/>
    </source>
</evidence>
<organism evidence="16 17">
    <name type="scientific">Lingula anatina</name>
    <name type="common">Brachiopod</name>
    <name type="synonym">Lingula unguis</name>
    <dbReference type="NCBI Taxonomy" id="7574"/>
    <lineage>
        <taxon>Eukaryota</taxon>
        <taxon>Metazoa</taxon>
        <taxon>Spiralia</taxon>
        <taxon>Lophotrochozoa</taxon>
        <taxon>Brachiopoda</taxon>
        <taxon>Linguliformea</taxon>
        <taxon>Lingulata</taxon>
        <taxon>Lingulida</taxon>
        <taxon>Linguloidea</taxon>
        <taxon>Lingulidae</taxon>
        <taxon>Lingula</taxon>
    </lineage>
</organism>
<keyword evidence="6 14" id="KW-0812">Transmembrane</keyword>
<feature type="transmembrane region" description="Helical" evidence="14">
    <location>
        <begin position="285"/>
        <end position="305"/>
    </location>
</feature>
<feature type="transmembrane region" description="Helical" evidence="14">
    <location>
        <begin position="443"/>
        <end position="462"/>
    </location>
</feature>
<reference evidence="17" key="1">
    <citation type="submission" date="2025-08" db="UniProtKB">
        <authorList>
            <consortium name="RefSeq"/>
        </authorList>
    </citation>
    <scope>IDENTIFICATION</scope>
    <source>
        <tissue evidence="17">Gonads</tissue>
    </source>
</reference>
<dbReference type="GO" id="GO:0005886">
    <property type="term" value="C:plasma membrane"/>
    <property type="evidence" value="ECO:0007669"/>
    <property type="project" value="UniProtKB-SubCell"/>
</dbReference>
<evidence type="ECO:0000313" key="16">
    <source>
        <dbReference type="Proteomes" id="UP000085678"/>
    </source>
</evidence>
<evidence type="ECO:0000256" key="10">
    <source>
        <dbReference type="ARBA" id="ARBA00023180"/>
    </source>
</evidence>
<feature type="transmembrane region" description="Helical" evidence="14">
    <location>
        <begin position="1393"/>
        <end position="1412"/>
    </location>
</feature>
<evidence type="ECO:0000256" key="11">
    <source>
        <dbReference type="ARBA" id="ARBA00046329"/>
    </source>
</evidence>
<proteinExistence type="inferred from homology"/>
<feature type="domain" description="Chitin synthase chs-1/2 N-terminal putative transporter" evidence="15">
    <location>
        <begin position="67"/>
        <end position="318"/>
    </location>
</feature>
<dbReference type="OrthoDB" id="370884at2759"/>
<dbReference type="SUPFAM" id="SSF53448">
    <property type="entry name" value="Nucleotide-diphospho-sugar transferases"/>
    <property type="match status" value="1"/>
</dbReference>
<keyword evidence="5" id="KW-0808">Transferase</keyword>
<sequence length="1589" mass="180353">MSSVMGSIRHRVQRLADRYGAQSGNESEPEEPHLSDGQQLTMSNEAWDVFQTVSRDSGHVAGGCFQTPLKIIKICAYMFFFTVAVASLFTSKVTLLMMTTGAGDTLKSKYERDLIVVMLVIAVSMPNVFVFVESLLKSMFGNTSWPSFGSIFAIILTESCHTFGLCIFVFRVLPKFDIIRALLLMNASCFIPALFKLLFSKVGRGPITIVFDILATVMQASMFFLVTRFLTRDKTALQGVSEVAQVPAALVLISIRYWENYIDRDIFNIPVQAFKQSIRRGRCKSYIIASLWKIGLTFAFAYILIPHMTPFADIVHNIKNETLYLNKTSATDDGGVLSAVPPGDTFVTNPVDNDIYGNNIVSNTGSPDLYSDYDFAPFGGRRKRQANGTGEPTKDVGGGQAGGDTAPPANSDDTNFNNYDYYNYDEYYNTKASAAPAEIDETFLRFLPLIVHAFSGGICWYFARLSCKLCMQQFGFTFPLSLSTPATMGIFLYLCYAQGWGRVLLPDLDIGYWKCTESWHSSTFPWQIACGLGLWWLSQLWVASHTWFPRSERLAKVERLFVLPQYCGIFLEQSLLLNRRRNDEDEFVKANRPTKLNIEPTADDSASQVDSVSDDRGFTARDRVNSRIYVCATMWHETSNEMVQMLKSIMRMDVDQSARSNAQEYFGITDPDFYEFEAHVFFDDAMEDTAEGEKACNIFVKQMVDVIELAATSIHQAAMVIAPPVKTPTPYGGRLTWTLPGGNLLYVHIKDKNKIRHKKRWSQVMYMYYLLGYRLMGNTDEGIYYGTSDVGGNKATQPDMDNPIYQRSRIFRHMNHVQRLQAENTYLLTLDGDIDFKAESVTLLVDRMKKNKKVGAACGRIHPIGTGPMVWYQKFEYAIGHWLQKAAEHMLGCVLCSPGCFSLFRGSAIMDDNVMRTYATKSTEARHYVQYDQGEDRWLCTLLLQQGYKVEYCAAADASTYAPETFREFYNQRRRWIPSTLANMMDLLSDYNHTVGVNDNISYLYIFYQAVVMGASLLAPATVILMVAGAIHVVIGGNLYWLWLGISVGAGVFFMIVCFRSKSGTQITVAAYMSTFYAILMLAVTVGIVVQTAQDTWTSPNAMFIIVLIGIFLLAGLLHPEEFLCLVPGTLYFLCIPSGFLLLFIYSLVNMNVVSWGTREMPKVDSKDERKDLKEQKGGCGSSKDFLCNFCCCIKRKISNMFGATESNAQQAVPQKEEIVRTVMEELEKIEAATNRSDRSGGYATPNARTYMTTEEARNPPPMFGSSTERTQSIIRQLNSIHRDMNRLPEDDNIDKYKDSESIYAAGRPTSAYRDPYYHHTSSEPRIQRDDLVNPFWITEKELKRGPVRYLDNSETQFWQKLIEKYLYPLNHDKTHEKKISVDLKRLRNNASFLFFMLNFLWLFIIFLLQIVQDQLKETLYIRVPRANGEGEQRHFEPLSVAFLVFFALIILIQFISMLFHRYGTFLHILSSTSLRCCSKKYQPIGVEEVVDAVKELQKIRGTVMDEDMESQYDFPDVDIEDTNPDIVSSSGVDSQRRKRPKHYSNKTLKGAFVKRYNALSKRSVSNKGQNRRPGVAEVFDNMAFEDNL</sequence>
<keyword evidence="4" id="KW-0328">Glycosyltransferase</keyword>
<feature type="transmembrane region" description="Helical" evidence="14">
    <location>
        <begin position="1102"/>
        <end position="1119"/>
    </location>
</feature>
<feature type="transmembrane region" description="Helical" evidence="14">
    <location>
        <begin position="148"/>
        <end position="172"/>
    </location>
</feature>
<feature type="transmembrane region" description="Helical" evidence="14">
    <location>
        <begin position="178"/>
        <end position="199"/>
    </location>
</feature>
<dbReference type="CDD" id="cd04190">
    <property type="entry name" value="Chitin_synth_C"/>
    <property type="match status" value="1"/>
</dbReference>
<evidence type="ECO:0000256" key="8">
    <source>
        <dbReference type="ARBA" id="ARBA00023054"/>
    </source>
</evidence>
<keyword evidence="3" id="KW-1003">Cell membrane</keyword>
<dbReference type="InterPro" id="IPR029044">
    <property type="entry name" value="Nucleotide-diphossugar_trans"/>
</dbReference>
<evidence type="ECO:0000256" key="3">
    <source>
        <dbReference type="ARBA" id="ARBA00022475"/>
    </source>
</evidence>
<dbReference type="InterPro" id="IPR004835">
    <property type="entry name" value="Chitin_synth"/>
</dbReference>
<dbReference type="InParanoid" id="A0A1S3IM62"/>
<feature type="transmembrane region" description="Helical" evidence="14">
    <location>
        <begin position="1069"/>
        <end position="1090"/>
    </location>
</feature>
<evidence type="ECO:0000256" key="4">
    <source>
        <dbReference type="ARBA" id="ARBA00022676"/>
    </source>
</evidence>
<dbReference type="RefSeq" id="XP_013398991.1">
    <property type="nucleotide sequence ID" value="XM_013543537.1"/>
</dbReference>
<comment type="catalytic activity">
    <reaction evidence="12">
        <text>[(1-&gt;4)-N-acetyl-beta-D-glucosaminyl](n) + UDP-N-acetyl-alpha-D-glucosamine = [(1-&gt;4)-N-acetyl-beta-D-glucosaminyl](n+1) + UDP + H(+)</text>
        <dbReference type="Rhea" id="RHEA:16637"/>
        <dbReference type="Rhea" id="RHEA-COMP:9593"/>
        <dbReference type="Rhea" id="RHEA-COMP:9595"/>
        <dbReference type="ChEBI" id="CHEBI:15378"/>
        <dbReference type="ChEBI" id="CHEBI:17029"/>
        <dbReference type="ChEBI" id="CHEBI:57705"/>
        <dbReference type="ChEBI" id="CHEBI:58223"/>
        <dbReference type="EC" id="2.4.1.16"/>
    </reaction>
</comment>
<evidence type="ECO:0000256" key="5">
    <source>
        <dbReference type="ARBA" id="ARBA00022679"/>
    </source>
</evidence>
<feature type="transmembrane region" description="Helical" evidence="14">
    <location>
        <begin position="74"/>
        <end position="95"/>
    </location>
</feature>
<evidence type="ECO:0000256" key="2">
    <source>
        <dbReference type="ARBA" id="ARBA00012543"/>
    </source>
</evidence>
<keyword evidence="10" id="KW-0325">Glycoprotein</keyword>
<gene>
    <name evidence="17" type="primary">LOC106165353</name>
</gene>
<comment type="subcellular location">
    <subcellularLocation>
        <location evidence="1">Cell membrane</location>
        <topology evidence="1">Multi-pass membrane protein</topology>
    </subcellularLocation>
</comment>
<dbReference type="Pfam" id="PF03142">
    <property type="entry name" value="Chitin_synth_2"/>
    <property type="match status" value="1"/>
</dbReference>
<dbReference type="GeneID" id="106165353"/>
<name>A0A1S3IM62_LINAN</name>
<feature type="transmembrane region" description="Helical" evidence="14">
    <location>
        <begin position="1131"/>
        <end position="1149"/>
    </location>
</feature>
<keyword evidence="7 14" id="KW-1133">Transmembrane helix</keyword>
<evidence type="ECO:0000256" key="12">
    <source>
        <dbReference type="ARBA" id="ARBA00048014"/>
    </source>
</evidence>
<evidence type="ECO:0000256" key="1">
    <source>
        <dbReference type="ARBA" id="ARBA00004651"/>
    </source>
</evidence>
<dbReference type="KEGG" id="lak:106165353"/>
<dbReference type="Pfam" id="PF23000">
    <property type="entry name" value="ChitinSynthase_IV_N"/>
    <property type="match status" value="1"/>
</dbReference>
<dbReference type="PANTHER" id="PTHR22914:SF42">
    <property type="entry name" value="CHITIN SYNTHASE"/>
    <property type="match status" value="1"/>
</dbReference>
<keyword evidence="8" id="KW-0175">Coiled coil</keyword>